<protein>
    <submittedName>
        <fullName evidence="2">Uncharacterized protein</fullName>
    </submittedName>
</protein>
<evidence type="ECO:0000313" key="2">
    <source>
        <dbReference type="EMBL" id="RCN27257.1"/>
    </source>
</evidence>
<feature type="region of interest" description="Disordered" evidence="1">
    <location>
        <begin position="1"/>
        <end position="35"/>
    </location>
</feature>
<gene>
    <name evidence="2" type="ORF">ANCCAN_27010</name>
</gene>
<dbReference type="AlphaFoldDB" id="A0A368FAP8"/>
<dbReference type="Proteomes" id="UP000252519">
    <property type="component" value="Unassembled WGS sequence"/>
</dbReference>
<evidence type="ECO:0000256" key="1">
    <source>
        <dbReference type="SAM" id="MobiDB-lite"/>
    </source>
</evidence>
<accession>A0A368FAP8</accession>
<proteinExistence type="predicted"/>
<keyword evidence="3" id="KW-1185">Reference proteome</keyword>
<dbReference type="STRING" id="29170.A0A368FAP8"/>
<evidence type="ECO:0000313" key="3">
    <source>
        <dbReference type="Proteomes" id="UP000252519"/>
    </source>
</evidence>
<dbReference type="EMBL" id="JOJR01004535">
    <property type="protein sequence ID" value="RCN27257.1"/>
    <property type="molecule type" value="Genomic_DNA"/>
</dbReference>
<feature type="compositionally biased region" description="Acidic residues" evidence="1">
    <location>
        <begin position="1"/>
        <end position="23"/>
    </location>
</feature>
<organism evidence="2 3">
    <name type="scientific">Ancylostoma caninum</name>
    <name type="common">Dog hookworm</name>
    <dbReference type="NCBI Taxonomy" id="29170"/>
    <lineage>
        <taxon>Eukaryota</taxon>
        <taxon>Metazoa</taxon>
        <taxon>Ecdysozoa</taxon>
        <taxon>Nematoda</taxon>
        <taxon>Chromadorea</taxon>
        <taxon>Rhabditida</taxon>
        <taxon>Rhabditina</taxon>
        <taxon>Rhabditomorpha</taxon>
        <taxon>Strongyloidea</taxon>
        <taxon>Ancylostomatidae</taxon>
        <taxon>Ancylostomatinae</taxon>
        <taxon>Ancylostoma</taxon>
    </lineage>
</organism>
<name>A0A368FAP8_ANCCA</name>
<feature type="non-terminal residue" evidence="2">
    <location>
        <position position="97"/>
    </location>
</feature>
<comment type="caution">
    <text evidence="2">The sequence shown here is derived from an EMBL/GenBank/DDBJ whole genome shotgun (WGS) entry which is preliminary data.</text>
</comment>
<dbReference type="OrthoDB" id="5799239at2759"/>
<sequence>MGDVVDNDEDELLEDRFDDDSFDDAPLSDPESHFDEQDLLSIDGNGLGGQYSEDLPSKEIFSRPALSTIPEESKIDDIPTSDITMVSHAHGRLSDGL</sequence>
<reference evidence="2 3" key="1">
    <citation type="submission" date="2014-10" db="EMBL/GenBank/DDBJ databases">
        <title>Draft genome of the hookworm Ancylostoma caninum.</title>
        <authorList>
            <person name="Mitreva M."/>
        </authorList>
    </citation>
    <scope>NUCLEOTIDE SEQUENCE [LARGE SCALE GENOMIC DNA]</scope>
    <source>
        <strain evidence="2 3">Baltimore</strain>
    </source>
</reference>